<dbReference type="PANTHER" id="PTHR34595:SF7">
    <property type="entry name" value="SLL1039 PROTEIN"/>
    <property type="match status" value="1"/>
</dbReference>
<dbReference type="Pfam" id="PF14403">
    <property type="entry name" value="CP_ATPgrasp_2"/>
    <property type="match status" value="1"/>
</dbReference>
<reference evidence="2 3" key="1">
    <citation type="submission" date="2020-03" db="EMBL/GenBank/DDBJ databases">
        <title>Genomic Encyclopedia of Type Strains, Phase IV (KMG-IV): sequencing the most valuable type-strain genomes for metagenomic binning, comparative biology and taxonomic classification.</title>
        <authorList>
            <person name="Goeker M."/>
        </authorList>
    </citation>
    <scope>NUCLEOTIDE SEQUENCE [LARGE SCALE GENOMIC DNA]</scope>
    <source>
        <strain evidence="2 3">DSM 21299</strain>
    </source>
</reference>
<dbReference type="Gene3D" id="3.40.50.11290">
    <property type="match status" value="1"/>
</dbReference>
<dbReference type="PANTHER" id="PTHR34595">
    <property type="entry name" value="BLR5612 PROTEIN"/>
    <property type="match status" value="1"/>
</dbReference>
<dbReference type="InterPro" id="IPR051680">
    <property type="entry name" value="ATP-dep_Glu-Cys_Ligase-2"/>
</dbReference>
<proteinExistence type="predicted"/>
<evidence type="ECO:0000313" key="3">
    <source>
        <dbReference type="Proteomes" id="UP000576821"/>
    </source>
</evidence>
<dbReference type="Proteomes" id="UP000576821">
    <property type="component" value="Unassembled WGS sequence"/>
</dbReference>
<dbReference type="Gene3D" id="3.30.1490.270">
    <property type="match status" value="1"/>
</dbReference>
<organism evidence="2 3">
    <name type="scientific">Sphingobium vermicomposti</name>
    <dbReference type="NCBI Taxonomy" id="529005"/>
    <lineage>
        <taxon>Bacteria</taxon>
        <taxon>Pseudomonadati</taxon>
        <taxon>Pseudomonadota</taxon>
        <taxon>Alphaproteobacteria</taxon>
        <taxon>Sphingomonadales</taxon>
        <taxon>Sphingomonadaceae</taxon>
        <taxon>Sphingobium</taxon>
    </lineage>
</organism>
<comment type="caution">
    <text evidence="2">The sequence shown here is derived from an EMBL/GenBank/DDBJ whole genome shotgun (WGS) entry which is preliminary data.</text>
</comment>
<gene>
    <name evidence="2" type="ORF">FHS54_001695</name>
</gene>
<evidence type="ECO:0000259" key="1">
    <source>
        <dbReference type="Pfam" id="PF14403"/>
    </source>
</evidence>
<sequence>MLQRTTGGRRQGRIDALPFHEMFEPDGSLRSCYGEVQNWVERTGIAGLNHRMDEAEAIFRRIGITFAVYGEGGDPERLIPFDLLPRIFTAQEWRVLDRGIRQRTRALNAFLHDVYHRGEIVKAGIMPADIIYQNSAYLAEMAGFTPPGKVYSHIVGIDIVRTGPARFEVLEDNCRTPSGVSYMLENREIMTRMFPELFAQGIVAPVDDYPAELLKSLKEVAPPACKGDPVVVLLTPGALNSAYYEHSFLADLMGIELVEPADLFVDQDRVWMKTTLGPKQVDVIYRRIDDEYLDPLVFRPDSMLGVPGIFNVYRNGGVTLASAPGSGIADDKAVYIYVPEMIRFYLGEQPILENIQTWQCSKADECAYVLEHLHELVAKEVHGSGGYGMLIGPKATRDEVAAYADRIRANPGGFIAQPTLDLSMVPTLGPASVVGRHADFRPYCLVGKQIRLVPGGLTRVALTEGSLVVNSSQGGGVKDTWVLQD</sequence>
<keyword evidence="3" id="KW-1185">Reference proteome</keyword>
<feature type="domain" description="Circularly permuted ATP-grasp type 2" evidence="1">
    <location>
        <begin position="85"/>
        <end position="461"/>
    </location>
</feature>
<dbReference type="InterPro" id="IPR016450">
    <property type="entry name" value="UCP005522"/>
</dbReference>
<protein>
    <submittedName>
        <fullName evidence="2">Putative circularly permuted ATP-grasp superfamily protein</fullName>
    </submittedName>
</protein>
<dbReference type="EMBL" id="JAASQR010000002">
    <property type="protein sequence ID" value="NIJ16729.1"/>
    <property type="molecule type" value="Genomic_DNA"/>
</dbReference>
<dbReference type="PIRSF" id="PIRSF005522">
    <property type="entry name" value="UCP005522"/>
    <property type="match status" value="1"/>
</dbReference>
<dbReference type="InterPro" id="IPR025841">
    <property type="entry name" value="CP_ATPgrasp_2"/>
</dbReference>
<evidence type="ECO:0000313" key="2">
    <source>
        <dbReference type="EMBL" id="NIJ16729.1"/>
    </source>
</evidence>
<dbReference type="AlphaFoldDB" id="A0A846M4A4"/>
<dbReference type="SUPFAM" id="SSF56059">
    <property type="entry name" value="Glutathione synthetase ATP-binding domain-like"/>
    <property type="match status" value="1"/>
</dbReference>
<name>A0A846M4A4_9SPHN</name>
<accession>A0A846M4A4</accession>